<feature type="chain" id="PRO_5007857067" evidence="10">
    <location>
        <begin position="20"/>
        <end position="626"/>
    </location>
</feature>
<evidence type="ECO:0000259" key="12">
    <source>
        <dbReference type="PROSITE" id="PS00624"/>
    </source>
</evidence>
<dbReference type="Pfam" id="PF05199">
    <property type="entry name" value="GMC_oxred_C"/>
    <property type="match status" value="1"/>
</dbReference>
<dbReference type="Gene3D" id="3.50.50.60">
    <property type="entry name" value="FAD/NAD(P)-binding domain"/>
    <property type="match status" value="1"/>
</dbReference>
<name>A0A165E7P8_EXIGL</name>
<evidence type="ECO:0000256" key="8">
    <source>
        <dbReference type="PIRSR" id="PIRSR000137-2"/>
    </source>
</evidence>
<dbReference type="InterPro" id="IPR012132">
    <property type="entry name" value="GMC_OxRdtase"/>
</dbReference>
<keyword evidence="4 10" id="KW-0732">Signal</keyword>
<dbReference type="STRING" id="1314781.A0A165E7P8"/>
<keyword evidence="14" id="KW-1185">Reference proteome</keyword>
<dbReference type="Gene3D" id="3.30.560.10">
    <property type="entry name" value="Glucose Oxidase, domain 3"/>
    <property type="match status" value="1"/>
</dbReference>
<dbReference type="OrthoDB" id="269227at2759"/>
<dbReference type="Proteomes" id="UP000077266">
    <property type="component" value="Unassembled WGS sequence"/>
</dbReference>
<comment type="cofactor">
    <cofactor evidence="1 8">
        <name>FAD</name>
        <dbReference type="ChEBI" id="CHEBI:57692"/>
    </cofactor>
</comment>
<protein>
    <submittedName>
        <fullName evidence="13">Alcohol oxidase</fullName>
    </submittedName>
</protein>
<dbReference type="InterPro" id="IPR007867">
    <property type="entry name" value="GMC_OxRtase_C"/>
</dbReference>
<evidence type="ECO:0000256" key="5">
    <source>
        <dbReference type="ARBA" id="ARBA00022827"/>
    </source>
</evidence>
<feature type="domain" description="Glucose-methanol-choline oxidoreductase N-terminal" evidence="11">
    <location>
        <begin position="110"/>
        <end position="133"/>
    </location>
</feature>
<keyword evidence="6" id="KW-0560">Oxidoreductase</keyword>
<dbReference type="PROSITE" id="PS00624">
    <property type="entry name" value="GMC_OXRED_2"/>
    <property type="match status" value="1"/>
</dbReference>
<dbReference type="SUPFAM" id="SSF51905">
    <property type="entry name" value="FAD/NAD(P)-binding domain"/>
    <property type="match status" value="1"/>
</dbReference>
<dbReference type="PANTHER" id="PTHR11552:SF201">
    <property type="entry name" value="GLUCOSE-METHANOL-CHOLINE OXIDOREDUCTASE N-TERMINAL DOMAIN-CONTAINING PROTEIN"/>
    <property type="match status" value="1"/>
</dbReference>
<dbReference type="GO" id="GO:0016614">
    <property type="term" value="F:oxidoreductase activity, acting on CH-OH group of donors"/>
    <property type="evidence" value="ECO:0007669"/>
    <property type="project" value="InterPro"/>
</dbReference>
<evidence type="ECO:0000256" key="3">
    <source>
        <dbReference type="ARBA" id="ARBA00022630"/>
    </source>
</evidence>
<dbReference type="EMBL" id="KV426161">
    <property type="protein sequence ID" value="KZV86248.1"/>
    <property type="molecule type" value="Genomic_DNA"/>
</dbReference>
<organism evidence="13 14">
    <name type="scientific">Exidia glandulosa HHB12029</name>
    <dbReference type="NCBI Taxonomy" id="1314781"/>
    <lineage>
        <taxon>Eukaryota</taxon>
        <taxon>Fungi</taxon>
        <taxon>Dikarya</taxon>
        <taxon>Basidiomycota</taxon>
        <taxon>Agaricomycotina</taxon>
        <taxon>Agaricomycetes</taxon>
        <taxon>Auriculariales</taxon>
        <taxon>Exidiaceae</taxon>
        <taxon>Exidia</taxon>
    </lineage>
</organism>
<dbReference type="SUPFAM" id="SSF54373">
    <property type="entry name" value="FAD-linked reductases, C-terminal domain"/>
    <property type="match status" value="1"/>
</dbReference>
<evidence type="ECO:0000256" key="1">
    <source>
        <dbReference type="ARBA" id="ARBA00001974"/>
    </source>
</evidence>
<dbReference type="InterPro" id="IPR000172">
    <property type="entry name" value="GMC_OxRdtase_N"/>
</dbReference>
<evidence type="ECO:0000313" key="14">
    <source>
        <dbReference type="Proteomes" id="UP000077266"/>
    </source>
</evidence>
<dbReference type="PANTHER" id="PTHR11552">
    <property type="entry name" value="GLUCOSE-METHANOL-CHOLINE GMC OXIDOREDUCTASE"/>
    <property type="match status" value="1"/>
</dbReference>
<sequence>MHILISSILTAALVSGSAAIIVDSETFSKDTFDFIVVGAGTAGTALATRLSEVSSFHVGVIEAGEYHKDDPMVLVPTLHLFALGDPEYDWNYMTIPQPTLDNRTLSMARGKGLGGSSAINDLGFVHAGKVEYDLIGQLGNPGWDWNTTLRYIKKVENVTEAPPEVQRDDLATVDLRFHGTHGPIKTTFSNFLSEAIPPWYTAMEKLGASAAKDISDGRDSNYVSNPLCVVDPETRTRSYAATGYYEPNAHRKNLVVVTGAQVTKVVFADGADKHGDITAQGVEYVDLATGKKFTASAKREVILSAGAIQTPQLLELSGIGNKTLLSGLGIETLIDNSMVGENYQDHIITFEEFEVPNTIQTWDVVFDPAKNASAYAEYQQNRTGVYAACITGLGDFSADKFIDHKTLSQWTKQLDEEFYSMQPPPSKFAKIMHELQKKRLLPGSQEVSLEVYAAPVNAFIETFKPNTSYLQVAAIPEHPFSRGWIHINSSDPLARPLIDLNAFGLDIDRQIMIAAAKFVRKIVETLPLKSIITAEVKPAAEVRTDEEWLEHIKQTVSRPYHPCCTAAMLPKDLGGVVDNKLKVYGTTNLRVVDVSTLPFLLGTHLLATAYAIGEQAADIIKATYRH</sequence>
<dbReference type="GO" id="GO:0050660">
    <property type="term" value="F:flavin adenine dinucleotide binding"/>
    <property type="evidence" value="ECO:0007669"/>
    <property type="project" value="InterPro"/>
</dbReference>
<feature type="domain" description="Glucose-methanol-choline oxidoreductase N-terminal" evidence="12">
    <location>
        <begin position="306"/>
        <end position="320"/>
    </location>
</feature>
<feature type="binding site" evidence="8">
    <location>
        <position position="262"/>
    </location>
    <ligand>
        <name>FAD</name>
        <dbReference type="ChEBI" id="CHEBI:57692"/>
    </ligand>
</feature>
<evidence type="ECO:0000313" key="13">
    <source>
        <dbReference type="EMBL" id="KZV86248.1"/>
    </source>
</evidence>
<keyword evidence="5 8" id="KW-0274">FAD</keyword>
<evidence type="ECO:0000256" key="4">
    <source>
        <dbReference type="ARBA" id="ARBA00022729"/>
    </source>
</evidence>
<evidence type="ECO:0000256" key="9">
    <source>
        <dbReference type="RuleBase" id="RU003968"/>
    </source>
</evidence>
<dbReference type="PIRSF" id="PIRSF000137">
    <property type="entry name" value="Alcohol_oxidase"/>
    <property type="match status" value="1"/>
</dbReference>
<gene>
    <name evidence="13" type="ORF">EXIGLDRAFT_752890</name>
</gene>
<feature type="active site" description="Proton donor" evidence="7">
    <location>
        <position position="561"/>
    </location>
</feature>
<feature type="signal peptide" evidence="10">
    <location>
        <begin position="1"/>
        <end position="19"/>
    </location>
</feature>
<evidence type="ECO:0000256" key="6">
    <source>
        <dbReference type="ARBA" id="ARBA00023002"/>
    </source>
</evidence>
<feature type="binding site" evidence="8">
    <location>
        <position position="389"/>
    </location>
    <ligand>
        <name>substrate</name>
    </ligand>
</feature>
<proteinExistence type="inferred from homology"/>
<evidence type="ECO:0000256" key="2">
    <source>
        <dbReference type="ARBA" id="ARBA00010790"/>
    </source>
</evidence>
<dbReference type="Pfam" id="PF00732">
    <property type="entry name" value="GMC_oxred_N"/>
    <property type="match status" value="1"/>
</dbReference>
<comment type="similarity">
    <text evidence="2 9">Belongs to the GMC oxidoreductase family.</text>
</comment>
<dbReference type="PROSITE" id="PS00623">
    <property type="entry name" value="GMC_OXRED_1"/>
    <property type="match status" value="1"/>
</dbReference>
<dbReference type="InterPro" id="IPR036188">
    <property type="entry name" value="FAD/NAD-bd_sf"/>
</dbReference>
<evidence type="ECO:0000259" key="11">
    <source>
        <dbReference type="PROSITE" id="PS00623"/>
    </source>
</evidence>
<accession>A0A165E7P8</accession>
<keyword evidence="3 9" id="KW-0285">Flavoprotein</keyword>
<dbReference type="AlphaFoldDB" id="A0A165E7P8"/>
<evidence type="ECO:0000256" key="7">
    <source>
        <dbReference type="PIRSR" id="PIRSR000137-1"/>
    </source>
</evidence>
<reference evidence="13 14" key="1">
    <citation type="journal article" date="2016" name="Mol. Biol. Evol.">
        <title>Comparative Genomics of Early-Diverging Mushroom-Forming Fungi Provides Insights into the Origins of Lignocellulose Decay Capabilities.</title>
        <authorList>
            <person name="Nagy L.G."/>
            <person name="Riley R."/>
            <person name="Tritt A."/>
            <person name="Adam C."/>
            <person name="Daum C."/>
            <person name="Floudas D."/>
            <person name="Sun H."/>
            <person name="Yadav J.S."/>
            <person name="Pangilinan J."/>
            <person name="Larsson K.H."/>
            <person name="Matsuura K."/>
            <person name="Barry K."/>
            <person name="Labutti K."/>
            <person name="Kuo R."/>
            <person name="Ohm R.A."/>
            <person name="Bhattacharya S.S."/>
            <person name="Shirouzu T."/>
            <person name="Yoshinaga Y."/>
            <person name="Martin F.M."/>
            <person name="Grigoriev I.V."/>
            <person name="Hibbett D.S."/>
        </authorList>
    </citation>
    <scope>NUCLEOTIDE SEQUENCE [LARGE SCALE GENOMIC DNA]</scope>
    <source>
        <strain evidence="13 14">HHB12029</strain>
    </source>
</reference>
<evidence type="ECO:0000256" key="10">
    <source>
        <dbReference type="SAM" id="SignalP"/>
    </source>
</evidence>
<dbReference type="InParanoid" id="A0A165E7P8"/>
<feature type="active site" description="Proton acceptor" evidence="7">
    <location>
        <position position="604"/>
    </location>
</feature>